<organism evidence="1 2">
    <name type="scientific">Cardiocondyla obscurior</name>
    <dbReference type="NCBI Taxonomy" id="286306"/>
    <lineage>
        <taxon>Eukaryota</taxon>
        <taxon>Metazoa</taxon>
        <taxon>Ecdysozoa</taxon>
        <taxon>Arthropoda</taxon>
        <taxon>Hexapoda</taxon>
        <taxon>Insecta</taxon>
        <taxon>Pterygota</taxon>
        <taxon>Neoptera</taxon>
        <taxon>Endopterygota</taxon>
        <taxon>Hymenoptera</taxon>
        <taxon>Apocrita</taxon>
        <taxon>Aculeata</taxon>
        <taxon>Formicoidea</taxon>
        <taxon>Formicidae</taxon>
        <taxon>Myrmicinae</taxon>
        <taxon>Cardiocondyla</taxon>
    </lineage>
</organism>
<evidence type="ECO:0000313" key="2">
    <source>
        <dbReference type="Proteomes" id="UP001430953"/>
    </source>
</evidence>
<dbReference type="AlphaFoldDB" id="A0AAW2E836"/>
<protein>
    <submittedName>
        <fullName evidence="1">Uncharacterized protein</fullName>
    </submittedName>
</protein>
<gene>
    <name evidence="1" type="ORF">PUN28_019922</name>
</gene>
<sequence>MWQFIYRPIVILENRTLTLTFRKRALSSSYATRKFVVPSVNDTFFSSFHTFCLKGFLTALLYIDYFSRSYRTKFDFSLVREIVRGAPRDRPDLASRAKKNAKCREKVQHFRERLDGNAQTLVSCKKFIALSLLPHMFTDKVTRFPKKITATAGQIGR</sequence>
<dbReference type="EMBL" id="JADYXP020000027">
    <property type="protein sequence ID" value="KAL0099838.1"/>
    <property type="molecule type" value="Genomic_DNA"/>
</dbReference>
<name>A0AAW2E836_9HYME</name>
<accession>A0AAW2E836</accession>
<proteinExistence type="predicted"/>
<keyword evidence="2" id="KW-1185">Reference proteome</keyword>
<dbReference type="Proteomes" id="UP001430953">
    <property type="component" value="Unassembled WGS sequence"/>
</dbReference>
<evidence type="ECO:0000313" key="1">
    <source>
        <dbReference type="EMBL" id="KAL0099838.1"/>
    </source>
</evidence>
<comment type="caution">
    <text evidence="1">The sequence shown here is derived from an EMBL/GenBank/DDBJ whole genome shotgun (WGS) entry which is preliminary data.</text>
</comment>
<reference evidence="1 2" key="1">
    <citation type="submission" date="2023-03" db="EMBL/GenBank/DDBJ databases">
        <title>High recombination rates correlate with genetic variation in Cardiocondyla obscurior ants.</title>
        <authorList>
            <person name="Errbii M."/>
        </authorList>
    </citation>
    <scope>NUCLEOTIDE SEQUENCE [LARGE SCALE GENOMIC DNA]</scope>
    <source>
        <strain evidence="1">Alpha-2009</strain>
        <tissue evidence="1">Whole body</tissue>
    </source>
</reference>